<dbReference type="RefSeq" id="WP_091755953.1">
    <property type="nucleotide sequence ID" value="NZ_FOHB01000001.1"/>
</dbReference>
<accession>A0A1H9RS67</accession>
<evidence type="ECO:0000313" key="1">
    <source>
        <dbReference type="EMBL" id="SER75295.1"/>
    </source>
</evidence>
<evidence type="ECO:0008006" key="3">
    <source>
        <dbReference type="Google" id="ProtNLM"/>
    </source>
</evidence>
<dbReference type="Proteomes" id="UP000199019">
    <property type="component" value="Unassembled WGS sequence"/>
</dbReference>
<dbReference type="STRING" id="587636.SAMN05216199_1090"/>
<dbReference type="AlphaFoldDB" id="A0A1H9RS67"/>
<dbReference type="EMBL" id="FOHB01000001">
    <property type="protein sequence ID" value="SER75295.1"/>
    <property type="molecule type" value="Genomic_DNA"/>
</dbReference>
<reference evidence="2" key="1">
    <citation type="submission" date="2016-10" db="EMBL/GenBank/DDBJ databases">
        <authorList>
            <person name="Varghese N."/>
            <person name="Submissions S."/>
        </authorList>
    </citation>
    <scope>NUCLEOTIDE SEQUENCE [LARGE SCALE GENOMIC DNA]</scope>
    <source>
        <strain evidence="2">CGMCC 1.6963</strain>
    </source>
</reference>
<keyword evidence="2" id="KW-1185">Reference proteome</keyword>
<dbReference type="OrthoDB" id="9810922at2"/>
<evidence type="ECO:0000313" key="2">
    <source>
        <dbReference type="Proteomes" id="UP000199019"/>
    </source>
</evidence>
<name>A0A1H9RS67_9MICO</name>
<proteinExistence type="predicted"/>
<sequence>MTPDKARTIYLKAVRKVAPDADLEAVRAGADVRYVCHLDPPRFCSFVGRLSELAGFEVHLDDADADSLRTIDDAVRFLVNESSRLTLLGLHTAG</sequence>
<protein>
    <recommendedName>
        <fullName evidence="3">Carrier domain-containing protein</fullName>
    </recommendedName>
</protein>
<gene>
    <name evidence="1" type="ORF">SAMN05216199_1090</name>
</gene>
<organism evidence="1 2">
    <name type="scientific">Pedococcus cremeus</name>
    <dbReference type="NCBI Taxonomy" id="587636"/>
    <lineage>
        <taxon>Bacteria</taxon>
        <taxon>Bacillati</taxon>
        <taxon>Actinomycetota</taxon>
        <taxon>Actinomycetes</taxon>
        <taxon>Micrococcales</taxon>
        <taxon>Intrasporangiaceae</taxon>
        <taxon>Pedococcus</taxon>
    </lineage>
</organism>